<dbReference type="HOGENOM" id="CLU_1593031_0_0_6"/>
<evidence type="ECO:0000256" key="1">
    <source>
        <dbReference type="SAM" id="Phobius"/>
    </source>
</evidence>
<protein>
    <submittedName>
        <fullName evidence="2">ABC-type maltose transport system, permease component domain protein</fullName>
    </submittedName>
</protein>
<dbReference type="AlphaFoldDB" id="V5F7S2"/>
<feature type="transmembrane region" description="Helical" evidence="1">
    <location>
        <begin position="47"/>
        <end position="80"/>
    </location>
</feature>
<reference evidence="3" key="1">
    <citation type="submission" date="2012-12" db="EMBL/GenBank/DDBJ databases">
        <title>Genome Sequence of Photobacterium leiognathi lrivu.4.1.</title>
        <authorList>
            <person name="Urbanczyk H."/>
            <person name="Ogura Y."/>
            <person name="Hayashi T."/>
            <person name="Dunlap P.V."/>
        </authorList>
    </citation>
    <scope>NUCLEOTIDE SEQUENCE [LARGE SCALE GENOMIC DNA]</scope>
    <source>
        <strain evidence="3">lrivu.4.1</strain>
    </source>
</reference>
<keyword evidence="1" id="KW-1133">Transmembrane helix</keyword>
<organism evidence="2 3">
    <name type="scientific">Photobacterium leiognathi lrivu.4.1</name>
    <dbReference type="NCBI Taxonomy" id="1248232"/>
    <lineage>
        <taxon>Bacteria</taxon>
        <taxon>Pseudomonadati</taxon>
        <taxon>Pseudomonadota</taxon>
        <taxon>Gammaproteobacteria</taxon>
        <taxon>Vibrionales</taxon>
        <taxon>Vibrionaceae</taxon>
        <taxon>Photobacterium</taxon>
    </lineage>
</organism>
<accession>V5F7S2</accession>
<feature type="transmembrane region" description="Helical" evidence="1">
    <location>
        <begin position="18"/>
        <end position="38"/>
    </location>
</feature>
<keyword evidence="1" id="KW-0812">Transmembrane</keyword>
<keyword evidence="1" id="KW-0472">Membrane</keyword>
<name>V5F7S2_PHOLE</name>
<feature type="transmembrane region" description="Helical" evidence="1">
    <location>
        <begin position="130"/>
        <end position="155"/>
    </location>
</feature>
<feature type="transmembrane region" description="Helical" evidence="1">
    <location>
        <begin position="100"/>
        <end position="123"/>
    </location>
</feature>
<evidence type="ECO:0000313" key="2">
    <source>
        <dbReference type="EMBL" id="GAD31379.1"/>
    </source>
</evidence>
<proteinExistence type="predicted"/>
<evidence type="ECO:0000313" key="3">
    <source>
        <dbReference type="Proteomes" id="UP000030675"/>
    </source>
</evidence>
<dbReference type="Proteomes" id="UP000030675">
    <property type="component" value="Unassembled WGS sequence"/>
</dbReference>
<gene>
    <name evidence="2" type="ORF">PLEI_3037</name>
</gene>
<dbReference type="EMBL" id="DF196820">
    <property type="protein sequence ID" value="GAD31379.1"/>
    <property type="molecule type" value="Genomic_DNA"/>
</dbReference>
<sequence>MILIIIILLGIKMTELKFMIVFILLTFIATVLGTVFLVKRSNGNSRFYWFIACVITSFYLVGYLIAPIAAIVSLLILFFIKNEKDNYLVDIKDGFLNLISLSVGGIFFVIYGLSAVGGLYWLWMAIQISSFWMFIVGLFPLSFLVTVPVGAYSLVFGMPDWVISFFG</sequence>